<dbReference type="RefSeq" id="WP_103125575.1">
    <property type="nucleotide sequence ID" value="NZ_DF978431.1"/>
</dbReference>
<protein>
    <submittedName>
        <fullName evidence="1">Aminoglycoside phosphotransferase</fullName>
    </submittedName>
</protein>
<gene>
    <name evidence="1" type="ORF">NCWK1_3361</name>
</gene>
<accession>A0A2H6LK59</accession>
<dbReference type="EMBL" id="BDGE01000059">
    <property type="protein sequence ID" value="GBE93597.1"/>
    <property type="molecule type" value="Genomic_DNA"/>
</dbReference>
<dbReference type="AlphaFoldDB" id="A0A2H6LK59"/>
<dbReference type="Pfam" id="PF17914">
    <property type="entry name" value="HopA1"/>
    <property type="match status" value="1"/>
</dbReference>
<proteinExistence type="predicted"/>
<name>A0A2H6LK59_9NOSO</name>
<dbReference type="InterPro" id="IPR040871">
    <property type="entry name" value="HopA1"/>
</dbReference>
<comment type="caution">
    <text evidence="1">The sequence shown here is derived from an EMBL/GenBank/DDBJ whole genome shotgun (WGS) entry which is preliminary data.</text>
</comment>
<dbReference type="Proteomes" id="UP000236527">
    <property type="component" value="Unassembled WGS sequence"/>
</dbReference>
<dbReference type="GO" id="GO:0016740">
    <property type="term" value="F:transferase activity"/>
    <property type="evidence" value="ECO:0007669"/>
    <property type="project" value="UniProtKB-KW"/>
</dbReference>
<evidence type="ECO:0000313" key="1">
    <source>
        <dbReference type="EMBL" id="GBE93597.1"/>
    </source>
</evidence>
<keyword evidence="1" id="KW-0808">Transferase</keyword>
<organism evidence="1 2">
    <name type="scientific">Nostoc cycadae WK-1</name>
    <dbReference type="NCBI Taxonomy" id="1861711"/>
    <lineage>
        <taxon>Bacteria</taxon>
        <taxon>Bacillati</taxon>
        <taxon>Cyanobacteriota</taxon>
        <taxon>Cyanophyceae</taxon>
        <taxon>Nostocales</taxon>
        <taxon>Nostocaceae</taxon>
        <taxon>Nostoc</taxon>
    </lineage>
</organism>
<sequence length="361" mass="41109">MLDTSTNPLLNSLFDIARNIQIESNFSIHHPDYQTFALPTKIADRFQQNSAVLQQKYLTLLLRNFLYGIYYNGSLQNVLAVNSDTANGLPQQNLANNPHLGIDWEFYAQLHKSNYGKGYFDHSWQVLRHEPDGSMAVTKCGLTLYIEPDCHLKPQSKSAKPGESVSIWMPKNHLQNGCYVAVSDVGQEQQSVDAELGTGRIYFNITADGAIALMDSLTQQLNQAALPFTFQVLYNPRAYGRYDSGLLYFEREDYPAIHQILQAVYAEHQSHFQPEIPLFTKFLAPGLSLAEEPIQKFAVQESFGMNRCQIVAHALLEVWQKGKDAIEERMKSIEKHFAIHSVDLQRPYLNPHSEDIYYPLH</sequence>
<evidence type="ECO:0000313" key="2">
    <source>
        <dbReference type="Proteomes" id="UP000236527"/>
    </source>
</evidence>
<keyword evidence="2" id="KW-1185">Reference proteome</keyword>
<reference evidence="2" key="1">
    <citation type="journal article" date="2018" name="Genome Announc.">
        <title>Draft Genome Sequence of the Nitrogen-Fixing and Hormogonia-Inducing Cyanobacterium Nostoc cycadae Strain WK-1, Isolated from the Coralloid Roots of Cycas revoluta.</title>
        <authorList>
            <person name="Kanesaki Y."/>
            <person name="Hirose M."/>
            <person name="Hirose Y."/>
            <person name="Fujisawa T."/>
            <person name="Nakamura Y."/>
            <person name="Watanabe S."/>
            <person name="Matsunaga S."/>
            <person name="Uchida H."/>
            <person name="Murakami A."/>
        </authorList>
    </citation>
    <scope>NUCLEOTIDE SEQUENCE [LARGE SCALE GENOMIC DNA]</scope>
    <source>
        <strain evidence="2">WK-1</strain>
    </source>
</reference>